<dbReference type="PANTHER" id="PTHR48069">
    <property type="entry name" value="DIHYDROFOLATE REDUCTASE"/>
    <property type="match status" value="1"/>
</dbReference>
<evidence type="ECO:0000256" key="8">
    <source>
        <dbReference type="RuleBase" id="RU004474"/>
    </source>
</evidence>
<evidence type="ECO:0000259" key="9">
    <source>
        <dbReference type="PROSITE" id="PS51330"/>
    </source>
</evidence>
<dbReference type="KEGG" id="csee:C10C_0730"/>
<dbReference type="Pfam" id="PF00186">
    <property type="entry name" value="DHFR_1"/>
    <property type="match status" value="1"/>
</dbReference>
<dbReference type="CDD" id="cd00209">
    <property type="entry name" value="DHFR"/>
    <property type="match status" value="1"/>
</dbReference>
<comment type="pathway">
    <text evidence="1">Cofactor biosynthesis; tetrahydrofolate biosynthesis; 5,6,7,8-tetrahydrofolate from 7,8-dihydrofolate: step 1/1.</text>
</comment>
<dbReference type="GO" id="GO:0046452">
    <property type="term" value="P:dihydrofolate metabolic process"/>
    <property type="evidence" value="ECO:0007669"/>
    <property type="project" value="TreeGrafter"/>
</dbReference>
<dbReference type="GO" id="GO:0004146">
    <property type="term" value="F:dihydrofolate reductase activity"/>
    <property type="evidence" value="ECO:0007669"/>
    <property type="project" value="UniProtKB-EC"/>
</dbReference>
<keyword evidence="5" id="KW-0521">NADP</keyword>
<dbReference type="PRINTS" id="PR00070">
    <property type="entry name" value="DHFR"/>
</dbReference>
<dbReference type="EC" id="1.5.1.3" evidence="3"/>
<dbReference type="Gene3D" id="3.40.430.10">
    <property type="entry name" value="Dihydrofolate Reductase, subunit A"/>
    <property type="match status" value="1"/>
</dbReference>
<dbReference type="PROSITE" id="PS00075">
    <property type="entry name" value="DHFR_1"/>
    <property type="match status" value="1"/>
</dbReference>
<dbReference type="AlphaFoldDB" id="A0A2R8FBT1"/>
<dbReference type="GO" id="GO:0050661">
    <property type="term" value="F:NADP binding"/>
    <property type="evidence" value="ECO:0007669"/>
    <property type="project" value="InterPro"/>
</dbReference>
<feature type="domain" description="DHFR" evidence="9">
    <location>
        <begin position="4"/>
        <end position="168"/>
    </location>
</feature>
<evidence type="ECO:0000256" key="4">
    <source>
        <dbReference type="ARBA" id="ARBA00022563"/>
    </source>
</evidence>
<name>A0A2R8FBT1_9CHLA</name>
<evidence type="ECO:0000256" key="5">
    <source>
        <dbReference type="ARBA" id="ARBA00022857"/>
    </source>
</evidence>
<dbReference type="EMBL" id="LT993738">
    <property type="protein sequence ID" value="SPN73874.1"/>
    <property type="molecule type" value="Genomic_DNA"/>
</dbReference>
<dbReference type="InterPro" id="IPR024072">
    <property type="entry name" value="DHFR-like_dom_sf"/>
</dbReference>
<keyword evidence="11" id="KW-1185">Reference proteome</keyword>
<evidence type="ECO:0000313" key="11">
    <source>
        <dbReference type="Proteomes" id="UP000244926"/>
    </source>
</evidence>
<dbReference type="OrthoDB" id="9804315at2"/>
<dbReference type="InterPro" id="IPR017925">
    <property type="entry name" value="DHFR_CS"/>
</dbReference>
<evidence type="ECO:0000256" key="6">
    <source>
        <dbReference type="ARBA" id="ARBA00023002"/>
    </source>
</evidence>
<evidence type="ECO:0000256" key="7">
    <source>
        <dbReference type="ARBA" id="ARBA00025067"/>
    </source>
</evidence>
<dbReference type="SUPFAM" id="SSF53597">
    <property type="entry name" value="Dihydrofolate reductase-like"/>
    <property type="match status" value="1"/>
</dbReference>
<proteinExistence type="inferred from homology"/>
<comment type="function">
    <text evidence="7">Key enzyme in folate metabolism. Catalyzes an essential reaction for de novo glycine and purine synthesis, and for DNA precursor synthesis.</text>
</comment>
<dbReference type="GO" id="GO:0046655">
    <property type="term" value="P:folic acid metabolic process"/>
    <property type="evidence" value="ECO:0007669"/>
    <property type="project" value="TreeGrafter"/>
</dbReference>
<comment type="similarity">
    <text evidence="2 8">Belongs to the dihydrofolate reductase family.</text>
</comment>
<dbReference type="Proteomes" id="UP000244926">
    <property type="component" value="Chromosome I"/>
</dbReference>
<evidence type="ECO:0000256" key="1">
    <source>
        <dbReference type="ARBA" id="ARBA00004903"/>
    </source>
</evidence>
<sequence length="168" mass="19525">MNAKITGIVACDPSGVIGSKGKLPWHYPEDLLFFSETIQKFPIVMGKKTWETLPRKYFDGRQSAVFSRKNQQTLKGISWVRSLEEFMLLNLLSPIFLIGGAEIYSLFLQNHMVEDFFVSHIKKKYEGDTFFPLSWLETWRKTTVRNTQDITICHYENLCSKNTNNISF</sequence>
<dbReference type="GO" id="GO:0006730">
    <property type="term" value="P:one-carbon metabolic process"/>
    <property type="evidence" value="ECO:0007669"/>
    <property type="project" value="UniProtKB-KW"/>
</dbReference>
<accession>A0A2R8FBT1</accession>
<keyword evidence="6" id="KW-0560">Oxidoreductase</keyword>
<dbReference type="InterPro" id="IPR001796">
    <property type="entry name" value="DHFR_dom"/>
</dbReference>
<dbReference type="UniPathway" id="UPA00077">
    <property type="reaction ID" value="UER00158"/>
</dbReference>
<dbReference type="PANTHER" id="PTHR48069:SF3">
    <property type="entry name" value="DIHYDROFOLATE REDUCTASE"/>
    <property type="match status" value="1"/>
</dbReference>
<dbReference type="InterPro" id="IPR012259">
    <property type="entry name" value="DHFR"/>
</dbReference>
<gene>
    <name evidence="10" type="primary">folA</name>
    <name evidence="10" type="ORF">C10C_0730</name>
</gene>
<protein>
    <recommendedName>
        <fullName evidence="3">dihydrofolate reductase</fullName>
        <ecNumber evidence="3">1.5.1.3</ecNumber>
    </recommendedName>
</protein>
<evidence type="ECO:0000256" key="2">
    <source>
        <dbReference type="ARBA" id="ARBA00009539"/>
    </source>
</evidence>
<evidence type="ECO:0000313" key="10">
    <source>
        <dbReference type="EMBL" id="SPN73874.1"/>
    </source>
</evidence>
<evidence type="ECO:0000256" key="3">
    <source>
        <dbReference type="ARBA" id="ARBA00012856"/>
    </source>
</evidence>
<keyword evidence="4" id="KW-0554">One-carbon metabolism</keyword>
<dbReference type="PROSITE" id="PS51330">
    <property type="entry name" value="DHFR_2"/>
    <property type="match status" value="1"/>
</dbReference>
<reference evidence="11" key="1">
    <citation type="submission" date="2017-11" db="EMBL/GenBank/DDBJ databases">
        <authorList>
            <person name="Seth-Smith MB H."/>
        </authorList>
    </citation>
    <scope>NUCLEOTIDE SEQUENCE [LARGE SCALE GENOMIC DNA]</scope>
</reference>
<dbReference type="RefSeq" id="WP_108896816.1">
    <property type="nucleotide sequence ID" value="NZ_LT993738.1"/>
</dbReference>
<dbReference type="GO" id="GO:0046654">
    <property type="term" value="P:tetrahydrofolate biosynthetic process"/>
    <property type="evidence" value="ECO:0007669"/>
    <property type="project" value="UniProtKB-UniPathway"/>
</dbReference>
<organism evidence="10 11">
    <name type="scientific">Chlamydia serpentis</name>
    <dbReference type="NCBI Taxonomy" id="1967782"/>
    <lineage>
        <taxon>Bacteria</taxon>
        <taxon>Pseudomonadati</taxon>
        <taxon>Chlamydiota</taxon>
        <taxon>Chlamydiia</taxon>
        <taxon>Chlamydiales</taxon>
        <taxon>Chlamydiaceae</taxon>
        <taxon>Chlamydia/Chlamydophila group</taxon>
        <taxon>Chlamydia</taxon>
    </lineage>
</organism>
<dbReference type="GO" id="GO:0005829">
    <property type="term" value="C:cytosol"/>
    <property type="evidence" value="ECO:0007669"/>
    <property type="project" value="TreeGrafter"/>
</dbReference>